<dbReference type="CDD" id="cd01672">
    <property type="entry name" value="TMPK"/>
    <property type="match status" value="1"/>
</dbReference>
<dbReference type="PANTHER" id="PTHR10344:SF4">
    <property type="entry name" value="UMP-CMP KINASE 2, MITOCHONDRIAL"/>
    <property type="match status" value="1"/>
</dbReference>
<evidence type="ECO:0000256" key="12">
    <source>
        <dbReference type="HAMAP-Rule" id="MF_00165"/>
    </source>
</evidence>
<dbReference type="GO" id="GO:0006227">
    <property type="term" value="P:dUDP biosynthetic process"/>
    <property type="evidence" value="ECO:0007669"/>
    <property type="project" value="TreeGrafter"/>
</dbReference>
<evidence type="ECO:0000259" key="13">
    <source>
        <dbReference type="Pfam" id="PF02223"/>
    </source>
</evidence>
<sequence>MKGRFITLEGGEGSGKTSAIAFVKEWLEAKGVPYIVTREPGGTPLAEEIRQVVLSKRDESVSPITELLLVFAARAQHVEQKIVPALESGVWVISDRFIDSSYVYQGVARGLDIADIDRLVHLAVGDCLPDRTILLDVPVEVGMERVANRLGNDRLDAESTQFHEMVRRGFLDLAIRDRDRVSIVDASVAQKDVFEQIATVLECVN</sequence>
<reference evidence="14 15" key="1">
    <citation type="submission" date="2019-03" db="EMBL/GenBank/DDBJ databases">
        <title>Genomic Encyclopedia of Type Strains, Phase III (KMG-III): the genomes of soil and plant-associated and newly described type strains.</title>
        <authorList>
            <person name="Whitman W."/>
        </authorList>
    </citation>
    <scope>NUCLEOTIDE SEQUENCE [LARGE SCALE GENOMIC DNA]</scope>
    <source>
        <strain evidence="14 15">CECT 7378</strain>
    </source>
</reference>
<comment type="caution">
    <text evidence="14">The sequence shown here is derived from an EMBL/GenBank/DDBJ whole genome shotgun (WGS) entry which is preliminary data.</text>
</comment>
<dbReference type="GO" id="GO:0005524">
    <property type="term" value="F:ATP binding"/>
    <property type="evidence" value="ECO:0007669"/>
    <property type="project" value="UniProtKB-UniRule"/>
</dbReference>
<dbReference type="OrthoDB" id="9774907at2"/>
<name>A0A4R6MEC4_9GAMM</name>
<comment type="similarity">
    <text evidence="1 12">Belongs to the thymidylate kinase family.</text>
</comment>
<keyword evidence="8 12" id="KW-0067">ATP-binding</keyword>
<dbReference type="EC" id="2.7.4.9" evidence="2 12"/>
<dbReference type="PROSITE" id="PS01331">
    <property type="entry name" value="THYMIDYLATE_KINASE"/>
    <property type="match status" value="1"/>
</dbReference>
<dbReference type="Gene3D" id="3.40.50.300">
    <property type="entry name" value="P-loop containing nucleotide triphosphate hydrolases"/>
    <property type="match status" value="1"/>
</dbReference>
<dbReference type="InterPro" id="IPR018095">
    <property type="entry name" value="Thymidylate_kin_CS"/>
</dbReference>
<evidence type="ECO:0000256" key="10">
    <source>
        <dbReference type="ARBA" id="ARBA00048743"/>
    </source>
</evidence>
<dbReference type="GO" id="GO:0006235">
    <property type="term" value="P:dTTP biosynthetic process"/>
    <property type="evidence" value="ECO:0007669"/>
    <property type="project" value="UniProtKB-UniRule"/>
</dbReference>
<keyword evidence="5 12" id="KW-0545">Nucleotide biosynthesis</keyword>
<protein>
    <recommendedName>
        <fullName evidence="3 12">Thymidylate kinase</fullName>
        <ecNumber evidence="2 12">2.7.4.9</ecNumber>
    </recommendedName>
    <alternativeName>
        <fullName evidence="9 12">dTMP kinase</fullName>
    </alternativeName>
</protein>
<dbReference type="GO" id="GO:0005829">
    <property type="term" value="C:cytosol"/>
    <property type="evidence" value="ECO:0007669"/>
    <property type="project" value="TreeGrafter"/>
</dbReference>
<evidence type="ECO:0000313" key="14">
    <source>
        <dbReference type="EMBL" id="TDO99983.1"/>
    </source>
</evidence>
<dbReference type="SUPFAM" id="SSF52540">
    <property type="entry name" value="P-loop containing nucleoside triphosphate hydrolases"/>
    <property type="match status" value="1"/>
</dbReference>
<dbReference type="RefSeq" id="WP_133502805.1">
    <property type="nucleotide sequence ID" value="NZ_SNXC01000009.1"/>
</dbReference>
<dbReference type="Proteomes" id="UP000294656">
    <property type="component" value="Unassembled WGS sequence"/>
</dbReference>
<feature type="binding site" evidence="12">
    <location>
        <begin position="10"/>
        <end position="17"/>
    </location>
    <ligand>
        <name>ATP</name>
        <dbReference type="ChEBI" id="CHEBI:30616"/>
    </ligand>
</feature>
<keyword evidence="6 12" id="KW-0547">Nucleotide-binding</keyword>
<gene>
    <name evidence="12" type="primary">tmk</name>
    <name evidence="14" type="ORF">DFP79_1002</name>
</gene>
<feature type="domain" description="Thymidylate kinase-like" evidence="13">
    <location>
        <begin position="8"/>
        <end position="197"/>
    </location>
</feature>
<accession>A0A4R6MEC4</accession>
<dbReference type="PANTHER" id="PTHR10344">
    <property type="entry name" value="THYMIDYLATE KINASE"/>
    <property type="match status" value="1"/>
</dbReference>
<evidence type="ECO:0000256" key="2">
    <source>
        <dbReference type="ARBA" id="ARBA00012980"/>
    </source>
</evidence>
<dbReference type="EMBL" id="SNXC01000009">
    <property type="protein sequence ID" value="TDO99983.1"/>
    <property type="molecule type" value="Genomic_DNA"/>
</dbReference>
<dbReference type="InterPro" id="IPR039430">
    <property type="entry name" value="Thymidylate_kin-like_dom"/>
</dbReference>
<dbReference type="AlphaFoldDB" id="A0A4R6MEC4"/>
<evidence type="ECO:0000256" key="4">
    <source>
        <dbReference type="ARBA" id="ARBA00022679"/>
    </source>
</evidence>
<dbReference type="NCBIfam" id="TIGR00041">
    <property type="entry name" value="DTMP_kinase"/>
    <property type="match status" value="1"/>
</dbReference>
<dbReference type="InterPro" id="IPR018094">
    <property type="entry name" value="Thymidylate_kinase"/>
</dbReference>
<evidence type="ECO:0000256" key="9">
    <source>
        <dbReference type="ARBA" id="ARBA00029962"/>
    </source>
</evidence>
<evidence type="ECO:0000256" key="6">
    <source>
        <dbReference type="ARBA" id="ARBA00022741"/>
    </source>
</evidence>
<dbReference type="Pfam" id="PF02223">
    <property type="entry name" value="Thymidylate_kin"/>
    <property type="match status" value="1"/>
</dbReference>
<comment type="catalytic activity">
    <reaction evidence="10 12">
        <text>dTMP + ATP = dTDP + ADP</text>
        <dbReference type="Rhea" id="RHEA:13517"/>
        <dbReference type="ChEBI" id="CHEBI:30616"/>
        <dbReference type="ChEBI" id="CHEBI:58369"/>
        <dbReference type="ChEBI" id="CHEBI:63528"/>
        <dbReference type="ChEBI" id="CHEBI:456216"/>
        <dbReference type="EC" id="2.7.4.9"/>
    </reaction>
</comment>
<dbReference type="GO" id="GO:0004798">
    <property type="term" value="F:dTMP kinase activity"/>
    <property type="evidence" value="ECO:0007669"/>
    <property type="project" value="UniProtKB-UniRule"/>
</dbReference>
<dbReference type="GO" id="GO:0006233">
    <property type="term" value="P:dTDP biosynthetic process"/>
    <property type="evidence" value="ECO:0007669"/>
    <property type="project" value="InterPro"/>
</dbReference>
<evidence type="ECO:0000256" key="8">
    <source>
        <dbReference type="ARBA" id="ARBA00022840"/>
    </source>
</evidence>
<evidence type="ECO:0000256" key="5">
    <source>
        <dbReference type="ARBA" id="ARBA00022727"/>
    </source>
</evidence>
<evidence type="ECO:0000256" key="1">
    <source>
        <dbReference type="ARBA" id="ARBA00009776"/>
    </source>
</evidence>
<dbReference type="FunFam" id="3.40.50.300:FF:000225">
    <property type="entry name" value="Thymidylate kinase"/>
    <property type="match status" value="1"/>
</dbReference>
<proteinExistence type="inferred from homology"/>
<evidence type="ECO:0000256" key="7">
    <source>
        <dbReference type="ARBA" id="ARBA00022777"/>
    </source>
</evidence>
<keyword evidence="4 12" id="KW-0808">Transferase</keyword>
<evidence type="ECO:0000256" key="3">
    <source>
        <dbReference type="ARBA" id="ARBA00017144"/>
    </source>
</evidence>
<evidence type="ECO:0000256" key="11">
    <source>
        <dbReference type="ARBA" id="ARBA00057735"/>
    </source>
</evidence>
<comment type="function">
    <text evidence="11 12">Phosphorylation of dTMP to form dTDP in both de novo and salvage pathways of dTTP synthesis.</text>
</comment>
<dbReference type="HAMAP" id="MF_00165">
    <property type="entry name" value="Thymidylate_kinase"/>
    <property type="match status" value="1"/>
</dbReference>
<keyword evidence="15" id="KW-1185">Reference proteome</keyword>
<organism evidence="14 15">
    <name type="scientific">Marinomonas balearica</name>
    <dbReference type="NCBI Taxonomy" id="491947"/>
    <lineage>
        <taxon>Bacteria</taxon>
        <taxon>Pseudomonadati</taxon>
        <taxon>Pseudomonadota</taxon>
        <taxon>Gammaproteobacteria</taxon>
        <taxon>Oceanospirillales</taxon>
        <taxon>Oceanospirillaceae</taxon>
        <taxon>Marinomonas</taxon>
    </lineage>
</organism>
<evidence type="ECO:0000313" key="15">
    <source>
        <dbReference type="Proteomes" id="UP000294656"/>
    </source>
</evidence>
<dbReference type="InterPro" id="IPR027417">
    <property type="entry name" value="P-loop_NTPase"/>
</dbReference>
<keyword evidence="7 12" id="KW-0418">Kinase</keyword>